<keyword evidence="4" id="KW-1185">Reference proteome</keyword>
<feature type="compositionally biased region" description="Basic and acidic residues" evidence="1">
    <location>
        <begin position="367"/>
        <end position="380"/>
    </location>
</feature>
<protein>
    <recommendedName>
        <fullName evidence="2">PiggyBac transposable element-derived protein domain-containing protein</fullName>
    </recommendedName>
</protein>
<dbReference type="AlphaFoldDB" id="A0A4Y2STW8"/>
<feature type="region of interest" description="Disordered" evidence="1">
    <location>
        <begin position="359"/>
        <end position="387"/>
    </location>
</feature>
<dbReference type="PANTHER" id="PTHR46599">
    <property type="entry name" value="PIGGYBAC TRANSPOSABLE ELEMENT-DERIVED PROTEIN 4"/>
    <property type="match status" value="1"/>
</dbReference>
<dbReference type="Proteomes" id="UP000499080">
    <property type="component" value="Unassembled WGS sequence"/>
</dbReference>
<feature type="domain" description="PiggyBac transposable element-derived protein" evidence="2">
    <location>
        <begin position="12"/>
        <end position="160"/>
    </location>
</feature>
<dbReference type="OrthoDB" id="6436655at2759"/>
<name>A0A4Y2STW8_ARAVE</name>
<organism evidence="3 4">
    <name type="scientific">Araneus ventricosus</name>
    <name type="common">Orbweaver spider</name>
    <name type="synonym">Epeira ventricosa</name>
    <dbReference type="NCBI Taxonomy" id="182803"/>
    <lineage>
        <taxon>Eukaryota</taxon>
        <taxon>Metazoa</taxon>
        <taxon>Ecdysozoa</taxon>
        <taxon>Arthropoda</taxon>
        <taxon>Chelicerata</taxon>
        <taxon>Arachnida</taxon>
        <taxon>Araneae</taxon>
        <taxon>Araneomorphae</taxon>
        <taxon>Entelegynae</taxon>
        <taxon>Araneoidea</taxon>
        <taxon>Araneidae</taxon>
        <taxon>Araneus</taxon>
    </lineage>
</organism>
<feature type="non-terminal residue" evidence="3">
    <location>
        <position position="387"/>
    </location>
</feature>
<comment type="caution">
    <text evidence="3">The sequence shown here is derived from an EMBL/GenBank/DDBJ whole genome shotgun (WGS) entry which is preliminary data.</text>
</comment>
<evidence type="ECO:0000313" key="3">
    <source>
        <dbReference type="EMBL" id="GBN90629.1"/>
    </source>
</evidence>
<dbReference type="PANTHER" id="PTHR46599:SF6">
    <property type="entry name" value="DUAL SPECIFICITY PHOSPHATASE 26"/>
    <property type="match status" value="1"/>
</dbReference>
<sequence>MYARGLYGARNPPLNTLWATFYDPPFFSQIIARNRLKEITYFLLFDHKTERSEGLKSDKFALASFLWYPFIENSVSCYKPGVNLTIDEQFLLSKARCPFTQYIPSKLDNFGIKFWLFVCVDSKYVLNGFPYTDADSERPADQAVREHVVMKFTQPYLGKPKRNTASDQAVHEHVVMKFTQPYLGIPKRNVTTDSYFSTVKLCERFKSQSTSLVGTLRRDRIEVPPTEKLGKQNLYSTILYVKDKDITFIVYQGKKNKNILLLSSLHNAVINDDNEKKPETVTYYNRTKYGVDILDQMIRLYSTKSGTCRWPIHVFFNVLDISATNAWILYKDVTGKNKLSSRNFVLQLSEELRAPCVSSRNTANARKPTEQRVNREDITIKKRSKCR</sequence>
<accession>A0A4Y2STW8</accession>
<feature type="domain" description="PiggyBac transposable element-derived protein" evidence="2">
    <location>
        <begin position="165"/>
        <end position="327"/>
    </location>
</feature>
<proteinExistence type="predicted"/>
<evidence type="ECO:0000313" key="4">
    <source>
        <dbReference type="Proteomes" id="UP000499080"/>
    </source>
</evidence>
<reference evidence="3 4" key="1">
    <citation type="journal article" date="2019" name="Sci. Rep.">
        <title>Orb-weaving spider Araneus ventricosus genome elucidates the spidroin gene catalogue.</title>
        <authorList>
            <person name="Kono N."/>
            <person name="Nakamura H."/>
            <person name="Ohtoshi R."/>
            <person name="Moran D.A.P."/>
            <person name="Shinohara A."/>
            <person name="Yoshida Y."/>
            <person name="Fujiwara M."/>
            <person name="Mori M."/>
            <person name="Tomita M."/>
            <person name="Arakawa K."/>
        </authorList>
    </citation>
    <scope>NUCLEOTIDE SEQUENCE [LARGE SCALE GENOMIC DNA]</scope>
</reference>
<dbReference type="EMBL" id="BGPR01023446">
    <property type="protein sequence ID" value="GBN90629.1"/>
    <property type="molecule type" value="Genomic_DNA"/>
</dbReference>
<evidence type="ECO:0000259" key="2">
    <source>
        <dbReference type="Pfam" id="PF13843"/>
    </source>
</evidence>
<dbReference type="InterPro" id="IPR029526">
    <property type="entry name" value="PGBD"/>
</dbReference>
<dbReference type="Pfam" id="PF13843">
    <property type="entry name" value="DDE_Tnp_1_7"/>
    <property type="match status" value="2"/>
</dbReference>
<gene>
    <name evidence="3" type="ORF">AVEN_100625_1</name>
</gene>
<evidence type="ECO:0000256" key="1">
    <source>
        <dbReference type="SAM" id="MobiDB-lite"/>
    </source>
</evidence>